<protein>
    <submittedName>
        <fullName evidence="1">Uncharacterized protein</fullName>
    </submittedName>
</protein>
<gene>
    <name evidence="2" type="ORF">pipiens_008391</name>
    <name evidence="1" type="ORF">pipiens_017763</name>
</gene>
<evidence type="ECO:0000313" key="1">
    <source>
        <dbReference type="EMBL" id="KAL1374993.1"/>
    </source>
</evidence>
<dbReference type="AlphaFoldDB" id="A0ABD1CF49"/>
<dbReference type="Proteomes" id="UP001562425">
    <property type="component" value="Unassembled WGS sequence"/>
</dbReference>
<keyword evidence="3" id="KW-1185">Reference proteome</keyword>
<comment type="caution">
    <text evidence="1">The sequence shown here is derived from an EMBL/GenBank/DDBJ whole genome shotgun (WGS) entry which is preliminary data.</text>
</comment>
<accession>A0ABD1CF49</accession>
<evidence type="ECO:0000313" key="3">
    <source>
        <dbReference type="Proteomes" id="UP001562425"/>
    </source>
</evidence>
<organism evidence="1 3">
    <name type="scientific">Culex pipiens pipiens</name>
    <name type="common">Northern house mosquito</name>
    <dbReference type="NCBI Taxonomy" id="38569"/>
    <lineage>
        <taxon>Eukaryota</taxon>
        <taxon>Metazoa</taxon>
        <taxon>Ecdysozoa</taxon>
        <taxon>Arthropoda</taxon>
        <taxon>Hexapoda</taxon>
        <taxon>Insecta</taxon>
        <taxon>Pterygota</taxon>
        <taxon>Neoptera</taxon>
        <taxon>Endopterygota</taxon>
        <taxon>Diptera</taxon>
        <taxon>Nematocera</taxon>
        <taxon>Culicoidea</taxon>
        <taxon>Culicidae</taxon>
        <taxon>Culicinae</taxon>
        <taxon>Culicini</taxon>
        <taxon>Culex</taxon>
        <taxon>Culex</taxon>
    </lineage>
</organism>
<dbReference type="EMBL" id="JBEHCU010012885">
    <property type="protein sequence ID" value="KAL1374993.1"/>
    <property type="molecule type" value="Genomic_DNA"/>
</dbReference>
<sequence>MAGDWFATTGFASTEFVWVHGQRVGQDVPLIVQVHLDNNAYWLNFYSMAGAAGVDGQSSHAPGLAEKTKLTFGSLLQLYEH</sequence>
<proteinExistence type="predicted"/>
<reference evidence="1 3" key="1">
    <citation type="submission" date="2024-05" db="EMBL/GenBank/DDBJ databases">
        <title>Culex pipiens pipiens assembly and annotation.</title>
        <authorList>
            <person name="Alout H."/>
            <person name="Durand T."/>
        </authorList>
    </citation>
    <scope>NUCLEOTIDE SEQUENCE [LARGE SCALE GENOMIC DNA]</scope>
    <source>
        <strain evidence="1">HA-2024</strain>
        <tissue evidence="1">Whole body</tissue>
    </source>
</reference>
<evidence type="ECO:0000313" key="2">
    <source>
        <dbReference type="EMBL" id="KAL1399205.1"/>
    </source>
</evidence>
<name>A0ABD1CF49_CULPP</name>
<dbReference type="EMBL" id="JBEHCU010005625">
    <property type="protein sequence ID" value="KAL1399205.1"/>
    <property type="molecule type" value="Genomic_DNA"/>
</dbReference>